<evidence type="ECO:0000313" key="3">
    <source>
        <dbReference type="Proteomes" id="UP001059380"/>
    </source>
</evidence>
<dbReference type="Proteomes" id="UP001059380">
    <property type="component" value="Chromosome"/>
</dbReference>
<keyword evidence="1" id="KW-0732">Signal</keyword>
<accession>A0A9J7BXV3</accession>
<evidence type="ECO:0008006" key="4">
    <source>
        <dbReference type="Google" id="ProtNLM"/>
    </source>
</evidence>
<keyword evidence="3" id="KW-1185">Reference proteome</keyword>
<evidence type="ECO:0000256" key="1">
    <source>
        <dbReference type="SAM" id="SignalP"/>
    </source>
</evidence>
<feature type="signal peptide" evidence="1">
    <location>
        <begin position="1"/>
        <end position="20"/>
    </location>
</feature>
<dbReference type="AlphaFoldDB" id="A0A9J7BXV3"/>
<proteinExistence type="predicted"/>
<dbReference type="PROSITE" id="PS51257">
    <property type="entry name" value="PROKAR_LIPOPROTEIN"/>
    <property type="match status" value="1"/>
</dbReference>
<dbReference type="EMBL" id="CP093313">
    <property type="protein sequence ID" value="UWZ86093.1"/>
    <property type="molecule type" value="Genomic_DNA"/>
</dbReference>
<dbReference type="RefSeq" id="WP_260795737.1">
    <property type="nucleotide sequence ID" value="NZ_CP093313.1"/>
</dbReference>
<protein>
    <recommendedName>
        <fullName evidence="4">Neuromedin U</fullName>
    </recommendedName>
</protein>
<sequence length="299" mass="32929">MCRPAFVLFALVSVSCVMYAQSRSPDSSGGDQSNALQSKEELTQQLSNPVADLWLIANEINISDVKNLPGNIHVYNWNLQPVMSVHLGKTWNLINRPYMPFFFQSPTLSDKPVSIPLDLIDDSGLGDVGIVSLLSPNKPPSVGKGQLLWGLGPTFSFPTASQKTFGFGKWLAGPSGVAAYLDSKWVGGVFLQQWWSYAGDAARTDKNFAWIQYFAAYQFAPGWQVSTGAPIIGVDWNTNNVTFPVGVGIGHTAFLGKLPVQMGFEFQKTVVHPDKAPYQDNLFRITIEPVIPNLFERKK</sequence>
<gene>
    <name evidence="2" type="ORF">MOP44_09130</name>
</gene>
<evidence type="ECO:0000313" key="2">
    <source>
        <dbReference type="EMBL" id="UWZ86093.1"/>
    </source>
</evidence>
<dbReference type="KEGG" id="orp:MOP44_09130"/>
<organism evidence="2 3">
    <name type="scientific">Occallatibacter riparius</name>
    <dbReference type="NCBI Taxonomy" id="1002689"/>
    <lineage>
        <taxon>Bacteria</taxon>
        <taxon>Pseudomonadati</taxon>
        <taxon>Acidobacteriota</taxon>
        <taxon>Terriglobia</taxon>
        <taxon>Terriglobales</taxon>
        <taxon>Acidobacteriaceae</taxon>
        <taxon>Occallatibacter</taxon>
    </lineage>
</organism>
<name>A0A9J7BXV3_9BACT</name>
<feature type="chain" id="PRO_5039896348" description="Neuromedin U" evidence="1">
    <location>
        <begin position="21"/>
        <end position="299"/>
    </location>
</feature>
<reference evidence="2" key="1">
    <citation type="submission" date="2021-04" db="EMBL/GenBank/DDBJ databases">
        <title>Phylogenetic analysis of Acidobacteriaceae.</title>
        <authorList>
            <person name="Qiu L."/>
            <person name="Zhang Q."/>
        </authorList>
    </citation>
    <scope>NUCLEOTIDE SEQUENCE</scope>
    <source>
        <strain evidence="2">DSM 25168</strain>
    </source>
</reference>